<accession>A0A2G8JC98</accession>
<keyword evidence="2" id="KW-0418">Kinase</keyword>
<keyword evidence="3" id="KW-1185">Reference proteome</keyword>
<dbReference type="Pfam" id="PF03637">
    <property type="entry name" value="Mob1_phocein"/>
    <property type="match status" value="1"/>
</dbReference>
<keyword evidence="1" id="KW-0862">Zinc</keyword>
<dbReference type="EMBL" id="MRZV01002605">
    <property type="protein sequence ID" value="PIK33363.1"/>
    <property type="molecule type" value="Genomic_DNA"/>
</dbReference>
<protein>
    <submittedName>
        <fullName evidence="2">Putative MOB kinase activator 3B-like</fullName>
    </submittedName>
</protein>
<feature type="non-terminal residue" evidence="2">
    <location>
        <position position="1"/>
    </location>
</feature>
<evidence type="ECO:0000313" key="2">
    <source>
        <dbReference type="EMBL" id="PIK33363.1"/>
    </source>
</evidence>
<keyword evidence="2" id="KW-0808">Transferase</keyword>
<reference evidence="2 3" key="1">
    <citation type="journal article" date="2017" name="PLoS Biol.">
        <title>The sea cucumber genome provides insights into morphological evolution and visceral regeneration.</title>
        <authorList>
            <person name="Zhang X."/>
            <person name="Sun L."/>
            <person name="Yuan J."/>
            <person name="Sun Y."/>
            <person name="Gao Y."/>
            <person name="Zhang L."/>
            <person name="Li S."/>
            <person name="Dai H."/>
            <person name="Hamel J.F."/>
            <person name="Liu C."/>
            <person name="Yu Y."/>
            <person name="Liu S."/>
            <person name="Lin W."/>
            <person name="Guo K."/>
            <person name="Jin S."/>
            <person name="Xu P."/>
            <person name="Storey K.B."/>
            <person name="Huan P."/>
            <person name="Zhang T."/>
            <person name="Zhou Y."/>
            <person name="Zhang J."/>
            <person name="Lin C."/>
            <person name="Li X."/>
            <person name="Xing L."/>
            <person name="Huo D."/>
            <person name="Sun M."/>
            <person name="Wang L."/>
            <person name="Mercier A."/>
            <person name="Li F."/>
            <person name="Yang H."/>
            <person name="Xiang J."/>
        </authorList>
    </citation>
    <scope>NUCLEOTIDE SEQUENCE [LARGE SCALE GENOMIC DNA]</scope>
    <source>
        <strain evidence="2">Shaxun</strain>
        <tissue evidence="2">Muscle</tissue>
    </source>
</reference>
<feature type="binding site" evidence="1">
    <location>
        <position position="156"/>
    </location>
    <ligand>
        <name>Zn(2+)</name>
        <dbReference type="ChEBI" id="CHEBI:29105"/>
    </ligand>
</feature>
<dbReference type="SUPFAM" id="SSF101152">
    <property type="entry name" value="Mob1/phocein"/>
    <property type="match status" value="1"/>
</dbReference>
<evidence type="ECO:0000313" key="3">
    <source>
        <dbReference type="Proteomes" id="UP000230750"/>
    </source>
</evidence>
<dbReference type="SMART" id="SM01388">
    <property type="entry name" value="Mob1_phocein"/>
    <property type="match status" value="1"/>
</dbReference>
<feature type="binding site" evidence="1">
    <location>
        <position position="74"/>
    </location>
    <ligand>
        <name>Zn(2+)</name>
        <dbReference type="ChEBI" id="CHEBI:29105"/>
    </ligand>
</feature>
<dbReference type="OrthoDB" id="8170117at2759"/>
<dbReference type="InterPro" id="IPR036703">
    <property type="entry name" value="MOB_kinase_act_sf"/>
</dbReference>
<dbReference type="Proteomes" id="UP000230750">
    <property type="component" value="Unassembled WGS sequence"/>
</dbReference>
<dbReference type="Gene3D" id="1.20.140.30">
    <property type="entry name" value="MOB kinase activator"/>
    <property type="match status" value="1"/>
</dbReference>
<keyword evidence="1" id="KW-0479">Metal-binding</keyword>
<evidence type="ECO:0000256" key="1">
    <source>
        <dbReference type="PIRSR" id="PIRSR605301-1"/>
    </source>
</evidence>
<dbReference type="InterPro" id="IPR005301">
    <property type="entry name" value="MOB_kinase_act_fam"/>
</dbReference>
<sequence length="270" mass="30921">TFRAKKKFEVGTLKYELHKKAMASLNAGLDLKSVVQLPAEEDLNDWLAVHVVDFFNRINLIYGTICEYCSKASCPTMSGGQKYEYMWADGDKYKKPTALPASEYVAKLMDWVEKLINNDKIFPADVDVPFPKNFFQTCKKIMTRLHRVFVHVYIHHFDKLGEIGAEAHINTCYKHFFYFVVEFKLVDEKELEPLFITLCPCARCFISLASLHPGVNGTSCNETRYLWILRGNRGQAFRRVPSALCKTKGGGAISLRWNGDDFVQLLPTKQ</sequence>
<feature type="binding site" evidence="1">
    <location>
        <position position="151"/>
    </location>
    <ligand>
        <name>Zn(2+)</name>
        <dbReference type="ChEBI" id="CHEBI:29105"/>
    </ligand>
</feature>
<proteinExistence type="predicted"/>
<comment type="caution">
    <text evidence="2">The sequence shown here is derived from an EMBL/GenBank/DDBJ whole genome shotgun (WGS) entry which is preliminary data.</text>
</comment>
<gene>
    <name evidence="2" type="ORF">BSL78_29824</name>
</gene>
<organism evidence="2 3">
    <name type="scientific">Stichopus japonicus</name>
    <name type="common">Sea cucumber</name>
    <dbReference type="NCBI Taxonomy" id="307972"/>
    <lineage>
        <taxon>Eukaryota</taxon>
        <taxon>Metazoa</taxon>
        <taxon>Echinodermata</taxon>
        <taxon>Eleutherozoa</taxon>
        <taxon>Echinozoa</taxon>
        <taxon>Holothuroidea</taxon>
        <taxon>Aspidochirotacea</taxon>
        <taxon>Aspidochirotida</taxon>
        <taxon>Stichopodidae</taxon>
        <taxon>Apostichopus</taxon>
    </lineage>
</organism>
<dbReference type="GO" id="GO:0016301">
    <property type="term" value="F:kinase activity"/>
    <property type="evidence" value="ECO:0007669"/>
    <property type="project" value="UniProtKB-KW"/>
</dbReference>
<feature type="binding site" evidence="1">
    <location>
        <position position="69"/>
    </location>
    <ligand>
        <name>Zn(2+)</name>
        <dbReference type="ChEBI" id="CHEBI:29105"/>
    </ligand>
</feature>
<dbReference type="AlphaFoldDB" id="A0A2G8JC98"/>
<dbReference type="PANTHER" id="PTHR22599">
    <property type="entry name" value="MPS ONE BINDER KINASE ACTIVATOR-LIKE MOB"/>
    <property type="match status" value="1"/>
</dbReference>
<dbReference type="STRING" id="307972.A0A2G8JC98"/>
<name>A0A2G8JC98_STIJA</name>